<dbReference type="GO" id="GO:0000049">
    <property type="term" value="F:tRNA binding"/>
    <property type="evidence" value="ECO:0007669"/>
    <property type="project" value="UniProtKB-KW"/>
</dbReference>
<dbReference type="Pfam" id="PF01195">
    <property type="entry name" value="Pept_tRNA_hydro"/>
    <property type="match status" value="1"/>
</dbReference>
<keyword evidence="3 6" id="KW-0378">Hydrolase</keyword>
<keyword evidence="7" id="KW-1185">Reference proteome</keyword>
<dbReference type="EMBL" id="KZ991225">
    <property type="protein sequence ID" value="RKP23194.1"/>
    <property type="molecule type" value="Genomic_DNA"/>
</dbReference>
<accession>A0A4P9YTR0</accession>
<dbReference type="OrthoDB" id="1711136at2759"/>
<reference evidence="7" key="1">
    <citation type="journal article" date="2018" name="Nat. Microbiol.">
        <title>Leveraging single-cell genomics to expand the fungal tree of life.</title>
        <authorList>
            <person name="Ahrendt S.R."/>
            <person name="Quandt C.A."/>
            <person name="Ciobanu D."/>
            <person name="Clum A."/>
            <person name="Salamov A."/>
            <person name="Andreopoulos B."/>
            <person name="Cheng J.F."/>
            <person name="Woyke T."/>
            <person name="Pelin A."/>
            <person name="Henrissat B."/>
            <person name="Reynolds N.K."/>
            <person name="Benny G.L."/>
            <person name="Smith M.E."/>
            <person name="James T.Y."/>
            <person name="Grigoriev I.V."/>
        </authorList>
    </citation>
    <scope>NUCLEOTIDE SEQUENCE [LARGE SCALE GENOMIC DNA]</scope>
    <source>
        <strain evidence="7">Benny S71-1</strain>
    </source>
</reference>
<dbReference type="EC" id="3.1.1.29" evidence="1"/>
<evidence type="ECO:0000313" key="6">
    <source>
        <dbReference type="EMBL" id="RKP23194.1"/>
    </source>
</evidence>
<keyword evidence="4" id="KW-0694">RNA-binding</keyword>
<evidence type="ECO:0000256" key="4">
    <source>
        <dbReference type="ARBA" id="ARBA00022884"/>
    </source>
</evidence>
<evidence type="ECO:0000256" key="5">
    <source>
        <dbReference type="ARBA" id="ARBA00038063"/>
    </source>
</evidence>
<dbReference type="NCBIfam" id="TIGR00447">
    <property type="entry name" value="pth"/>
    <property type="match status" value="1"/>
</dbReference>
<gene>
    <name evidence="6" type="ORF">SYNPS1DRAFT_24813</name>
</gene>
<comment type="similarity">
    <text evidence="5">Belongs to the PTH family.</text>
</comment>
<dbReference type="InterPro" id="IPR001328">
    <property type="entry name" value="Pept_tRNA_hydro"/>
</dbReference>
<dbReference type="InterPro" id="IPR036416">
    <property type="entry name" value="Pept_tRNA_hydro_sf"/>
</dbReference>
<evidence type="ECO:0000256" key="3">
    <source>
        <dbReference type="ARBA" id="ARBA00022801"/>
    </source>
</evidence>
<sequence>MEAGVNLIEALWIPTMPAQLNRHFTPPPTERAATAVHPEQWRVTLMTGRCNMNNSGRPVARILKLWQLTPQQLVVAHDDMERPVGKVSLKESGSANGHNGIKSIINELQTDQFHRIRIGIDRPNERDAGTVSRYVLAGIGPPDKRALENISFPLAFSELMAVISQREKEMAQASSAAKESHGATA</sequence>
<dbReference type="PROSITE" id="PS01196">
    <property type="entry name" value="PEPT_TRNA_HYDROL_2"/>
    <property type="match status" value="1"/>
</dbReference>
<name>A0A4P9YTR0_9FUNG</name>
<dbReference type="SUPFAM" id="SSF53178">
    <property type="entry name" value="Peptidyl-tRNA hydrolase-like"/>
    <property type="match status" value="1"/>
</dbReference>
<protein>
    <recommendedName>
        <fullName evidence="1">peptidyl-tRNA hydrolase</fullName>
        <ecNumber evidence="1">3.1.1.29</ecNumber>
    </recommendedName>
</protein>
<dbReference type="AlphaFoldDB" id="A0A4P9YTR0"/>
<evidence type="ECO:0000256" key="2">
    <source>
        <dbReference type="ARBA" id="ARBA00022555"/>
    </source>
</evidence>
<keyword evidence="2" id="KW-0820">tRNA-binding</keyword>
<evidence type="ECO:0000313" key="7">
    <source>
        <dbReference type="Proteomes" id="UP000278143"/>
    </source>
</evidence>
<dbReference type="PANTHER" id="PTHR17224">
    <property type="entry name" value="PEPTIDYL-TRNA HYDROLASE"/>
    <property type="match status" value="1"/>
</dbReference>
<dbReference type="PANTHER" id="PTHR17224:SF1">
    <property type="entry name" value="PEPTIDYL-TRNA HYDROLASE"/>
    <property type="match status" value="1"/>
</dbReference>
<dbReference type="GO" id="GO:0004045">
    <property type="term" value="F:peptidyl-tRNA hydrolase activity"/>
    <property type="evidence" value="ECO:0007669"/>
    <property type="project" value="UniProtKB-EC"/>
</dbReference>
<dbReference type="Gene3D" id="3.40.50.1470">
    <property type="entry name" value="Peptidyl-tRNA hydrolase"/>
    <property type="match status" value="1"/>
</dbReference>
<proteinExistence type="inferred from homology"/>
<dbReference type="InterPro" id="IPR018171">
    <property type="entry name" value="Pept_tRNA_hydro_CS"/>
</dbReference>
<organism evidence="6 7">
    <name type="scientific">Syncephalis pseudoplumigaleata</name>
    <dbReference type="NCBI Taxonomy" id="1712513"/>
    <lineage>
        <taxon>Eukaryota</taxon>
        <taxon>Fungi</taxon>
        <taxon>Fungi incertae sedis</taxon>
        <taxon>Zoopagomycota</taxon>
        <taxon>Zoopagomycotina</taxon>
        <taxon>Zoopagomycetes</taxon>
        <taxon>Zoopagales</taxon>
        <taxon>Piptocephalidaceae</taxon>
        <taxon>Syncephalis</taxon>
    </lineage>
</organism>
<evidence type="ECO:0000256" key="1">
    <source>
        <dbReference type="ARBA" id="ARBA00013260"/>
    </source>
</evidence>
<dbReference type="Proteomes" id="UP000278143">
    <property type="component" value="Unassembled WGS sequence"/>
</dbReference>